<dbReference type="SMART" id="SM00697">
    <property type="entry name" value="DM8"/>
    <property type="match status" value="2"/>
</dbReference>
<proteinExistence type="predicted"/>
<protein>
    <submittedName>
        <fullName evidence="1">CLUMA_CG009953, isoform A</fullName>
    </submittedName>
</protein>
<evidence type="ECO:0000313" key="1">
    <source>
        <dbReference type="EMBL" id="CRK96825.1"/>
    </source>
</evidence>
<name>A0A1J1IEF5_9DIPT</name>
<dbReference type="AlphaFoldDB" id="A0A1J1IEF5"/>
<reference evidence="1 2" key="1">
    <citation type="submission" date="2015-04" db="EMBL/GenBank/DDBJ databases">
        <authorList>
            <person name="Syromyatnikov M.Y."/>
            <person name="Popov V.N."/>
        </authorList>
    </citation>
    <scope>NUCLEOTIDE SEQUENCE [LARGE SCALE GENOMIC DNA]</scope>
</reference>
<dbReference type="Proteomes" id="UP000183832">
    <property type="component" value="Unassembled WGS sequence"/>
</dbReference>
<keyword evidence="2" id="KW-1185">Reference proteome</keyword>
<accession>A0A1J1IEF5</accession>
<dbReference type="PANTHER" id="PTHR20898">
    <property type="entry name" value="DAEDALUS ON 3-RELATED-RELATED"/>
    <property type="match status" value="1"/>
</dbReference>
<organism evidence="1 2">
    <name type="scientific">Clunio marinus</name>
    <dbReference type="NCBI Taxonomy" id="568069"/>
    <lineage>
        <taxon>Eukaryota</taxon>
        <taxon>Metazoa</taxon>
        <taxon>Ecdysozoa</taxon>
        <taxon>Arthropoda</taxon>
        <taxon>Hexapoda</taxon>
        <taxon>Insecta</taxon>
        <taxon>Pterygota</taxon>
        <taxon>Neoptera</taxon>
        <taxon>Endopterygota</taxon>
        <taxon>Diptera</taxon>
        <taxon>Nematocera</taxon>
        <taxon>Chironomoidea</taxon>
        <taxon>Chironomidae</taxon>
        <taxon>Clunio</taxon>
    </lineage>
</organism>
<gene>
    <name evidence="1" type="ORF">CLUMA_CG009953</name>
</gene>
<sequence length="228" mass="26856">MKIHYRYGTIYREVMQFPRFEFCKLMDLGTSNKLIEVILRNINITTPGLLHRCPYKNIDIKDQPILASSIPSMIPSGDYKMTFSWSFENGIWFQHTTDYLTVEAYLKKPLTQAYFSMKLHYKYGTIYREVMKFPRFEFCKLMDLGTSNKLIEVVFRSINITSPGLLHRCPYYNLDIKDQPIVAAIIPSMIPSGDYKMTFSWYLENDIWLQHTTDYLTVESPLKESFGK</sequence>
<dbReference type="PANTHER" id="PTHR20898:SF0">
    <property type="entry name" value="DAEDALUS ON 3-RELATED"/>
    <property type="match status" value="1"/>
</dbReference>
<dbReference type="Pfam" id="PF06477">
    <property type="entry name" value="DUF1091"/>
    <property type="match status" value="2"/>
</dbReference>
<evidence type="ECO:0000313" key="2">
    <source>
        <dbReference type="Proteomes" id="UP000183832"/>
    </source>
</evidence>
<dbReference type="OrthoDB" id="7727171at2759"/>
<dbReference type="EMBL" id="CVRI01000044">
    <property type="protein sequence ID" value="CRK96825.1"/>
    <property type="molecule type" value="Genomic_DNA"/>
</dbReference>
<dbReference type="InterPro" id="IPR010512">
    <property type="entry name" value="DUF1091"/>
</dbReference>